<name>A0A1F5NK64_9BACT</name>
<organism evidence="3 4">
    <name type="scientific">Candidatus Doudnabacteria bacterium RIFCSPHIGHO2_01_FULL_46_14</name>
    <dbReference type="NCBI Taxonomy" id="1817824"/>
    <lineage>
        <taxon>Bacteria</taxon>
        <taxon>Candidatus Doudnaibacteriota</taxon>
    </lineage>
</organism>
<dbReference type="Pfam" id="PF13439">
    <property type="entry name" value="Glyco_transf_4"/>
    <property type="match status" value="1"/>
</dbReference>
<evidence type="ECO:0000313" key="4">
    <source>
        <dbReference type="Proteomes" id="UP000176864"/>
    </source>
</evidence>
<dbReference type="InterPro" id="IPR001296">
    <property type="entry name" value="Glyco_trans_1"/>
</dbReference>
<evidence type="ECO:0000259" key="1">
    <source>
        <dbReference type="Pfam" id="PF00534"/>
    </source>
</evidence>
<dbReference type="AlphaFoldDB" id="A0A1F5NK64"/>
<dbReference type="Gene3D" id="3.40.50.2000">
    <property type="entry name" value="Glycogen Phosphorylase B"/>
    <property type="match status" value="3"/>
</dbReference>
<dbReference type="Pfam" id="PF00534">
    <property type="entry name" value="Glycos_transf_1"/>
    <property type="match status" value="1"/>
</dbReference>
<dbReference type="GO" id="GO:0016757">
    <property type="term" value="F:glycosyltransferase activity"/>
    <property type="evidence" value="ECO:0007669"/>
    <property type="project" value="InterPro"/>
</dbReference>
<evidence type="ECO:0000259" key="2">
    <source>
        <dbReference type="Pfam" id="PF13439"/>
    </source>
</evidence>
<evidence type="ECO:0000313" key="3">
    <source>
        <dbReference type="EMBL" id="OGE78101.1"/>
    </source>
</evidence>
<comment type="caution">
    <text evidence="3">The sequence shown here is derived from an EMBL/GenBank/DDBJ whole genome shotgun (WGS) entry which is preliminary data.</text>
</comment>
<feature type="domain" description="Glycosyl transferase family 1" evidence="1">
    <location>
        <begin position="231"/>
        <end position="337"/>
    </location>
</feature>
<accession>A0A1F5NK64</accession>
<dbReference type="STRING" id="1817824.A2751_02980"/>
<feature type="domain" description="Glycosyltransferase subfamily 4-like N-terminal" evidence="2">
    <location>
        <begin position="19"/>
        <end position="184"/>
    </location>
</feature>
<proteinExistence type="predicted"/>
<evidence type="ECO:0008006" key="5">
    <source>
        <dbReference type="Google" id="ProtNLM"/>
    </source>
</evidence>
<reference evidence="3 4" key="1">
    <citation type="journal article" date="2016" name="Nat. Commun.">
        <title>Thousands of microbial genomes shed light on interconnected biogeochemical processes in an aquifer system.</title>
        <authorList>
            <person name="Anantharaman K."/>
            <person name="Brown C.T."/>
            <person name="Hug L.A."/>
            <person name="Sharon I."/>
            <person name="Castelle C.J."/>
            <person name="Probst A.J."/>
            <person name="Thomas B.C."/>
            <person name="Singh A."/>
            <person name="Wilkins M.J."/>
            <person name="Karaoz U."/>
            <person name="Brodie E.L."/>
            <person name="Williams K.H."/>
            <person name="Hubbard S.S."/>
            <person name="Banfield J.F."/>
        </authorList>
    </citation>
    <scope>NUCLEOTIDE SEQUENCE [LARGE SCALE GENOMIC DNA]</scope>
</reference>
<dbReference type="InterPro" id="IPR028098">
    <property type="entry name" value="Glyco_trans_4-like_N"/>
</dbReference>
<dbReference type="Proteomes" id="UP000176864">
    <property type="component" value="Unassembled WGS sequence"/>
</dbReference>
<dbReference type="PANTHER" id="PTHR12526">
    <property type="entry name" value="GLYCOSYLTRANSFERASE"/>
    <property type="match status" value="1"/>
</dbReference>
<gene>
    <name evidence="3" type="ORF">A2751_02980</name>
</gene>
<dbReference type="SUPFAM" id="SSF53756">
    <property type="entry name" value="UDP-Glycosyltransferase/glycogen phosphorylase"/>
    <property type="match status" value="1"/>
</dbReference>
<protein>
    <recommendedName>
        <fullName evidence="5">Glycosyltransferase subfamily 4-like N-terminal domain-containing protein</fullName>
    </recommendedName>
</protein>
<dbReference type="EMBL" id="MFEK01000014">
    <property type="protein sequence ID" value="OGE78101.1"/>
    <property type="molecule type" value="Genomic_DNA"/>
</dbReference>
<sequence length="363" mass="39877">MSQNGKKIKILIIITQGEMGGAQRYVFDLATNLDKNRYEILAAIGNDAETLSKILGNQGYRVFKVRNLVRNIHPLKDFLAIWELKKLIRELDPDIVHLNSSKAGVIGSFAGWLAGKPVLFTAHGFAFLEPNSFLVRQIYFWAEKLASIFRNKIITVSEFDRKSAIADKLSKQEKLVTIHNGIATSPGLTTTLPTPGEGKITIGTIAHDYPTKDLKTLRAAFKIVEADFPNAQLKIVSGVSDAAQLLPTFDIYACSSIKEGFPYTILEAMRAGLPIVSTNVGGVPEMLTPHLTSPTGGEETAVGILVPPKNPQALAEAVIKILSDPILARRLGENAKQKSLQFTLARMIEKTENVYQELIYHAN</sequence>